<comment type="subcellular location">
    <subcellularLocation>
        <location evidence="1">Golgi apparatus</location>
    </subcellularLocation>
</comment>
<evidence type="ECO:0000313" key="7">
    <source>
        <dbReference type="EMBL" id="CAE2254866.1"/>
    </source>
</evidence>
<dbReference type="InterPro" id="IPR008152">
    <property type="entry name" value="Clathrin_a/b/g-adaptin_app_Ig"/>
</dbReference>
<feature type="compositionally biased region" description="Polar residues" evidence="5">
    <location>
        <begin position="96"/>
        <end position="109"/>
    </location>
</feature>
<evidence type="ECO:0000256" key="4">
    <source>
        <dbReference type="ARBA" id="ARBA00023034"/>
    </source>
</evidence>
<proteinExistence type="predicted"/>
<feature type="compositionally biased region" description="Low complexity" evidence="5">
    <location>
        <begin position="110"/>
        <end position="125"/>
    </location>
</feature>
<dbReference type="InterPro" id="IPR013041">
    <property type="entry name" value="Clathrin_app_Ig-like_sf"/>
</dbReference>
<gene>
    <name evidence="7" type="ORF">GTHE00462_LOCUS3548</name>
</gene>
<dbReference type="AlphaFoldDB" id="A0A7S4J803"/>
<evidence type="ECO:0000256" key="5">
    <source>
        <dbReference type="SAM" id="MobiDB-lite"/>
    </source>
</evidence>
<dbReference type="Gene3D" id="2.60.40.1230">
    <property type="match status" value="1"/>
</dbReference>
<evidence type="ECO:0000259" key="6">
    <source>
        <dbReference type="PROSITE" id="PS50180"/>
    </source>
</evidence>
<dbReference type="SUPFAM" id="SSF49348">
    <property type="entry name" value="Clathrin adaptor appendage domain"/>
    <property type="match status" value="1"/>
</dbReference>
<dbReference type="GO" id="GO:0006886">
    <property type="term" value="P:intracellular protein transport"/>
    <property type="evidence" value="ECO:0007669"/>
    <property type="project" value="InterPro"/>
</dbReference>
<keyword evidence="2" id="KW-0813">Transport</keyword>
<organism evidence="7">
    <name type="scientific">Guillardia theta</name>
    <name type="common">Cryptophyte</name>
    <name type="synonym">Cryptomonas phi</name>
    <dbReference type="NCBI Taxonomy" id="55529"/>
    <lineage>
        <taxon>Eukaryota</taxon>
        <taxon>Cryptophyceae</taxon>
        <taxon>Pyrenomonadales</taxon>
        <taxon>Geminigeraceae</taxon>
        <taxon>Guillardia</taxon>
    </lineage>
</organism>
<dbReference type="GO" id="GO:0016192">
    <property type="term" value="P:vesicle-mediated transport"/>
    <property type="evidence" value="ECO:0007669"/>
    <property type="project" value="InterPro"/>
</dbReference>
<dbReference type="GO" id="GO:0005794">
    <property type="term" value="C:Golgi apparatus"/>
    <property type="evidence" value="ECO:0007669"/>
    <property type="project" value="UniProtKB-SubCell"/>
</dbReference>
<feature type="domain" description="GAE" evidence="6">
    <location>
        <begin position="222"/>
        <end position="341"/>
    </location>
</feature>
<keyword evidence="3" id="KW-0653">Protein transport</keyword>
<dbReference type="EMBL" id="HBKN01004240">
    <property type="protein sequence ID" value="CAE2254866.1"/>
    <property type="molecule type" value="Transcribed_RNA"/>
</dbReference>
<evidence type="ECO:0000256" key="1">
    <source>
        <dbReference type="ARBA" id="ARBA00004555"/>
    </source>
</evidence>
<feature type="region of interest" description="Disordered" evidence="5">
    <location>
        <begin position="37"/>
        <end position="213"/>
    </location>
</feature>
<feature type="compositionally biased region" description="Low complexity" evidence="5">
    <location>
        <begin position="194"/>
        <end position="209"/>
    </location>
</feature>
<sequence>MSPILREEEASPDISDPLTSIVASPAIASLVLNPFSEDFSPSSFPPPPLRRPELTPALRIPAHGARGSAAPQLALAPPPPRAPAAAAPSRVALNEDATSSQQVPTSTQLTPSRPATSSPTSPTSSFGTLKIQAMSSKGRGRSVPPSRDRRSVLGGITSPRAQLERTPVVSPPAVAGPTFQAPTPAERQAPQRDSSASPAASPKAPVSSSLRASEGDEGGWRLLLRQAQVWNTSTLCCLVDISVDTKSPDRLLVVPFFFNPSLVAYSDFICRAAAPRYIDVHMGPSSSSFIPPGRQGSSSLRIQLANQLHGQRPMRLQLRIEYKEQGRGKSMTVVVPFDKFKI</sequence>
<dbReference type="Pfam" id="PF02883">
    <property type="entry name" value="Alpha_adaptinC2"/>
    <property type="match status" value="1"/>
</dbReference>
<name>A0A7S4J803_GUITH</name>
<dbReference type="PROSITE" id="PS50180">
    <property type="entry name" value="GAE"/>
    <property type="match status" value="1"/>
</dbReference>
<keyword evidence="4" id="KW-0333">Golgi apparatus</keyword>
<dbReference type="InterPro" id="IPR008153">
    <property type="entry name" value="GAE_dom"/>
</dbReference>
<evidence type="ECO:0000256" key="3">
    <source>
        <dbReference type="ARBA" id="ARBA00022927"/>
    </source>
</evidence>
<accession>A0A7S4J803</accession>
<protein>
    <recommendedName>
        <fullName evidence="6">GAE domain-containing protein</fullName>
    </recommendedName>
</protein>
<reference evidence="7" key="1">
    <citation type="submission" date="2021-01" db="EMBL/GenBank/DDBJ databases">
        <authorList>
            <person name="Corre E."/>
            <person name="Pelletier E."/>
            <person name="Niang G."/>
            <person name="Scheremetjew M."/>
            <person name="Finn R."/>
            <person name="Kale V."/>
            <person name="Holt S."/>
            <person name="Cochrane G."/>
            <person name="Meng A."/>
            <person name="Brown T."/>
            <person name="Cohen L."/>
        </authorList>
    </citation>
    <scope>NUCLEOTIDE SEQUENCE</scope>
    <source>
        <strain evidence="7">CCMP 2712</strain>
    </source>
</reference>
<evidence type="ECO:0000256" key="2">
    <source>
        <dbReference type="ARBA" id="ARBA00022448"/>
    </source>
</evidence>